<evidence type="ECO:0000313" key="3">
    <source>
        <dbReference type="Proteomes" id="UP000739411"/>
    </source>
</evidence>
<reference evidence="2 3" key="1">
    <citation type="submission" date="2020-10" db="EMBL/GenBank/DDBJ databases">
        <title>Connecting structure to function with the recovery of over 1000 high-quality activated sludge metagenome-assembled genomes encoding full-length rRNA genes using long-read sequencing.</title>
        <authorList>
            <person name="Singleton C.M."/>
            <person name="Petriglieri F."/>
            <person name="Kristensen J.M."/>
            <person name="Kirkegaard R.H."/>
            <person name="Michaelsen T.Y."/>
            <person name="Andersen M.H."/>
            <person name="Karst S.M."/>
            <person name="Dueholm M.S."/>
            <person name="Nielsen P.H."/>
            <person name="Albertsen M."/>
        </authorList>
    </citation>
    <scope>NUCLEOTIDE SEQUENCE [LARGE SCALE GENOMIC DNA]</scope>
    <source>
        <strain evidence="2">EsbW_18-Q3-R4-48_BATAC.463</strain>
    </source>
</reference>
<organism evidence="2 3">
    <name type="scientific">Candidatus Dechloromonas phosphorivorans</name>
    <dbReference type="NCBI Taxonomy" id="2899244"/>
    <lineage>
        <taxon>Bacteria</taxon>
        <taxon>Pseudomonadati</taxon>
        <taxon>Pseudomonadota</taxon>
        <taxon>Betaproteobacteria</taxon>
        <taxon>Rhodocyclales</taxon>
        <taxon>Azonexaceae</taxon>
        <taxon>Dechloromonas</taxon>
    </lineage>
</organism>
<feature type="signal peptide" evidence="1">
    <location>
        <begin position="1"/>
        <end position="21"/>
    </location>
</feature>
<feature type="chain" id="PRO_5037818093" description="Transporter" evidence="1">
    <location>
        <begin position="22"/>
        <end position="229"/>
    </location>
</feature>
<dbReference type="Proteomes" id="UP000739411">
    <property type="component" value="Unassembled WGS sequence"/>
</dbReference>
<keyword evidence="1" id="KW-0732">Signal</keyword>
<name>A0A935K0H1_9RHOO</name>
<evidence type="ECO:0008006" key="4">
    <source>
        <dbReference type="Google" id="ProtNLM"/>
    </source>
</evidence>
<accession>A0A935K0H1</accession>
<proteinExistence type="predicted"/>
<dbReference type="EMBL" id="JADJMS010000006">
    <property type="protein sequence ID" value="MBK7414269.1"/>
    <property type="molecule type" value="Genomic_DNA"/>
</dbReference>
<comment type="caution">
    <text evidence="2">The sequence shown here is derived from an EMBL/GenBank/DDBJ whole genome shotgun (WGS) entry which is preliminary data.</text>
</comment>
<gene>
    <name evidence="2" type="ORF">IPJ38_03215</name>
</gene>
<evidence type="ECO:0000313" key="2">
    <source>
        <dbReference type="EMBL" id="MBK7414269.1"/>
    </source>
</evidence>
<protein>
    <recommendedName>
        <fullName evidence="4">Transporter</fullName>
    </recommendedName>
</protein>
<evidence type="ECO:0000256" key="1">
    <source>
        <dbReference type="SAM" id="SignalP"/>
    </source>
</evidence>
<dbReference type="AlphaFoldDB" id="A0A935K0H1"/>
<sequence length="229" mass="25235">MTLRRLLPLLAMLAALPAAHAARPLITDDARLTDPQACQMESWVHFHRQRTEFWALPACNPGGNFELTLGGALSRANGQSDSGAILIQGKTLFKTLETNSFGIGVAAGYASQPGNGQSGSPYFYVPASFSFADDRFVLHTNLGAVREREGRQTRLTWGIGSETQTTDRLYIIAETYGQDKGSPFYQMGLRYWIVPNHVQIDTTFGSQIGNIHDERWASIGLRLITSPLF</sequence>